<reference evidence="3" key="1">
    <citation type="submission" date="2020-05" db="EMBL/GenBank/DDBJ databases">
        <authorList>
            <person name="Chiriac C."/>
            <person name="Salcher M."/>
            <person name="Ghai R."/>
            <person name="Kavagutti S V."/>
        </authorList>
    </citation>
    <scope>NUCLEOTIDE SEQUENCE</scope>
</reference>
<proteinExistence type="predicted"/>
<organism evidence="3">
    <name type="scientific">freshwater metagenome</name>
    <dbReference type="NCBI Taxonomy" id="449393"/>
    <lineage>
        <taxon>unclassified sequences</taxon>
        <taxon>metagenomes</taxon>
        <taxon>ecological metagenomes</taxon>
    </lineage>
</organism>
<dbReference type="Gene3D" id="3.40.50.300">
    <property type="entry name" value="P-loop containing nucleotide triphosphate hydrolases"/>
    <property type="match status" value="2"/>
</dbReference>
<dbReference type="InterPro" id="IPR027785">
    <property type="entry name" value="UvrD-like_helicase_C"/>
</dbReference>
<dbReference type="CDD" id="cd18809">
    <property type="entry name" value="SF1_C_RecD"/>
    <property type="match status" value="1"/>
</dbReference>
<gene>
    <name evidence="3" type="ORF">UFOPK3564_03704</name>
</gene>
<accession>A0A6J7KHS6</accession>
<dbReference type="AlphaFoldDB" id="A0A6J7KHS6"/>
<sequence>MADASPDGRPARGGPENDVPAAEAASAGSDANSLPPGGLADAVVVLRRNHRSGPRIAAVAEAISAGDADGTVTALRAGAPQVTWWPVDAAGPGATDDVRDRAVGAGRAVFEAAAAKDPAGALAALARFRVLCAHRHGPYGASWWTRSIAGWLAAAVPGFDASREWYVGRPLLVSANDYGLRLFNGDTGVVVADGPGGAVAAFDHADGPMTYAPTRLGTVDTVHAMTIHKAQGSQFTDVVVVLPPPTSPLLTRELLYTGLTRARANVVLLGTEESVRRAVERPAGRATGLRERLWGDADTLRP</sequence>
<dbReference type="InterPro" id="IPR027417">
    <property type="entry name" value="P-loop_NTPase"/>
</dbReference>
<evidence type="ECO:0000313" key="3">
    <source>
        <dbReference type="EMBL" id="CAB4954981.1"/>
    </source>
</evidence>
<evidence type="ECO:0000256" key="1">
    <source>
        <dbReference type="SAM" id="MobiDB-lite"/>
    </source>
</evidence>
<dbReference type="EMBL" id="CAFBMK010000388">
    <property type="protein sequence ID" value="CAB4954981.1"/>
    <property type="molecule type" value="Genomic_DNA"/>
</dbReference>
<feature type="domain" description="UvrD-like helicase C-terminal" evidence="2">
    <location>
        <begin position="222"/>
        <end position="268"/>
    </location>
</feature>
<name>A0A6J7KHS6_9ZZZZ</name>
<feature type="compositionally biased region" description="Low complexity" evidence="1">
    <location>
        <begin position="21"/>
        <end position="33"/>
    </location>
</feature>
<dbReference type="SUPFAM" id="SSF52540">
    <property type="entry name" value="P-loop containing nucleoside triphosphate hydrolases"/>
    <property type="match status" value="1"/>
</dbReference>
<protein>
    <submittedName>
        <fullName evidence="3">Unannotated protein</fullName>
    </submittedName>
</protein>
<dbReference type="Pfam" id="PF13538">
    <property type="entry name" value="UvrD_C_2"/>
    <property type="match status" value="1"/>
</dbReference>
<feature type="region of interest" description="Disordered" evidence="1">
    <location>
        <begin position="1"/>
        <end position="34"/>
    </location>
</feature>
<evidence type="ECO:0000259" key="2">
    <source>
        <dbReference type="Pfam" id="PF13538"/>
    </source>
</evidence>